<dbReference type="OrthoDB" id="8566515at2"/>
<gene>
    <name evidence="2" type="ORF">OYT1_ch1726</name>
</gene>
<dbReference type="RefSeq" id="WP_119283525.1">
    <property type="nucleotide sequence ID" value="NZ_AP018738.1"/>
</dbReference>
<protein>
    <submittedName>
        <fullName evidence="2">Uncharacterized protein</fullName>
    </submittedName>
</protein>
<organism evidence="2 3">
    <name type="scientific">Ferriphaselus amnicola</name>
    <dbReference type="NCBI Taxonomy" id="1188319"/>
    <lineage>
        <taxon>Bacteria</taxon>
        <taxon>Pseudomonadati</taxon>
        <taxon>Pseudomonadota</taxon>
        <taxon>Betaproteobacteria</taxon>
        <taxon>Nitrosomonadales</taxon>
        <taxon>Gallionellaceae</taxon>
        <taxon>Ferriphaselus</taxon>
    </lineage>
</organism>
<dbReference type="STRING" id="1188319.OYT1_00719"/>
<dbReference type="EMBL" id="AP018738">
    <property type="protein sequence ID" value="BBE51264.1"/>
    <property type="molecule type" value="Genomic_DNA"/>
</dbReference>
<dbReference type="Proteomes" id="UP000033070">
    <property type="component" value="Chromosome"/>
</dbReference>
<feature type="compositionally biased region" description="Basic residues" evidence="1">
    <location>
        <begin position="218"/>
        <end position="230"/>
    </location>
</feature>
<evidence type="ECO:0000256" key="1">
    <source>
        <dbReference type="SAM" id="MobiDB-lite"/>
    </source>
</evidence>
<reference evidence="2 3" key="1">
    <citation type="submission" date="2018-06" db="EMBL/GenBank/DDBJ databases">
        <title>OYT1 Genome Sequencing.</title>
        <authorList>
            <person name="Kato S."/>
            <person name="Itoh T."/>
            <person name="Ohkuma M."/>
        </authorList>
    </citation>
    <scope>NUCLEOTIDE SEQUENCE [LARGE SCALE GENOMIC DNA]</scope>
    <source>
        <strain evidence="2 3">OYT1</strain>
    </source>
</reference>
<dbReference type="AlphaFoldDB" id="A0A2Z6GD14"/>
<name>A0A2Z6GD14_9PROT</name>
<dbReference type="KEGG" id="fam:OYT1_ch1726"/>
<accession>A0A2Z6GD14</accession>
<evidence type="ECO:0000313" key="3">
    <source>
        <dbReference type="Proteomes" id="UP000033070"/>
    </source>
</evidence>
<proteinExistence type="predicted"/>
<keyword evidence="3" id="KW-1185">Reference proteome</keyword>
<feature type="region of interest" description="Disordered" evidence="1">
    <location>
        <begin position="210"/>
        <end position="230"/>
    </location>
</feature>
<sequence>MPILSEALTSWEIAFRWAGYDPDRYWFNIPMAVRDNLRLLAEEIHHGRLDCVSLEYSKYHGDDPEEAKLHIYYWLREITDCYWGKRFDRKLLKWAVIERQAMQEWCERHKVPLPEFWFPSGWGIEYEWQENFAPTSAATSSDTFEPEPPHPPKNLDYYRCKYACQQISLALWRDAPKSTIKDVANTPEVQNLGGGSSYDFETVCAWLGEVDPRDPSQKRGRRRKNNSPPT</sequence>
<evidence type="ECO:0000313" key="2">
    <source>
        <dbReference type="EMBL" id="BBE51264.1"/>
    </source>
</evidence>